<evidence type="ECO:0000256" key="3">
    <source>
        <dbReference type="ARBA" id="ARBA00022734"/>
    </source>
</evidence>
<dbReference type="InterPro" id="IPR036179">
    <property type="entry name" value="Ig-like_dom_sf"/>
</dbReference>
<evidence type="ECO:0000256" key="9">
    <source>
        <dbReference type="SAM" id="Phobius"/>
    </source>
</evidence>
<dbReference type="Proteomes" id="UP001652624">
    <property type="component" value="Chromosome 2"/>
</dbReference>
<feature type="chain" id="PRO_5045025524" evidence="10">
    <location>
        <begin position="17"/>
        <end position="387"/>
    </location>
</feature>
<dbReference type="InterPro" id="IPR013106">
    <property type="entry name" value="Ig_V-set"/>
</dbReference>
<sequence>MWLPLLLLGLIWGSEAAQGPAVTPEKFSVQVQETVTVQEGLCAFVPCTFSYPAQNFADSDTVYGYWFRQGGRGEKDEPVASNNPDQNLWPVTQDSFHLVGNPQNFQCSLDIRDARASHGGRYFFQLRRGRLKHSYKNSSLTVQVTALTESPELIISGPLVPGHPRNLVCSVPWACDHATAPVISWVSVAHTTLGPRTPLTSVLTLTPQPQDNGTNVTCQVHFPGAGVTVEKTVQLSVSNPQIQLQENLMSLKYRSEKIRQMAGVVEGVIEGIGITLLLGVCLFLFFFLMRRRWMKKAKSEGDSAQLNKELGSHITASDLDTMAESQPGKESETLLSPAASGEEKEPTEEALVSAVALLRYPLTHDPLGAQSSSRTGSETSKSPPSWL</sequence>
<dbReference type="PANTHER" id="PTHR12035">
    <property type="entry name" value="SIALIC ACID BINDING IMMUNOGLOBULIN-LIKE LECTIN"/>
    <property type="match status" value="1"/>
</dbReference>
<dbReference type="InterPro" id="IPR007110">
    <property type="entry name" value="Ig-like_dom"/>
</dbReference>
<organism evidence="12 14">
    <name type="scientific">Erinaceus europaeus</name>
    <name type="common">Western European hedgehog</name>
    <dbReference type="NCBI Taxonomy" id="9365"/>
    <lineage>
        <taxon>Eukaryota</taxon>
        <taxon>Metazoa</taxon>
        <taxon>Chordata</taxon>
        <taxon>Craniata</taxon>
        <taxon>Vertebrata</taxon>
        <taxon>Euteleostomi</taxon>
        <taxon>Mammalia</taxon>
        <taxon>Eutheria</taxon>
        <taxon>Laurasiatheria</taxon>
        <taxon>Eulipotyphla</taxon>
        <taxon>Erinaceidae</taxon>
        <taxon>Erinaceinae</taxon>
        <taxon>Erinaceus</taxon>
    </lineage>
</organism>
<feature type="domain" description="Ig-like" evidence="11">
    <location>
        <begin position="20"/>
        <end position="117"/>
    </location>
</feature>
<dbReference type="InterPro" id="IPR003599">
    <property type="entry name" value="Ig_sub"/>
</dbReference>
<evidence type="ECO:0000256" key="1">
    <source>
        <dbReference type="ARBA" id="ARBA00004167"/>
    </source>
</evidence>
<feature type="domain" description="Ig-like" evidence="11">
    <location>
        <begin position="151"/>
        <end position="234"/>
    </location>
</feature>
<evidence type="ECO:0000256" key="7">
    <source>
        <dbReference type="ARBA" id="ARBA00038361"/>
    </source>
</evidence>
<evidence type="ECO:0000313" key="14">
    <source>
        <dbReference type="RefSeq" id="XP_060042361.1"/>
    </source>
</evidence>
<keyword evidence="3" id="KW-0430">Lectin</keyword>
<dbReference type="GeneID" id="132536902"/>
<keyword evidence="4" id="KW-0130">Cell adhesion</keyword>
<comment type="similarity">
    <text evidence="7">Belongs to the immunoglobulin superfamily. SIGLEC (sialic acid binding Ig-like lectin) family.</text>
</comment>
<feature type="compositionally biased region" description="Low complexity" evidence="8">
    <location>
        <begin position="371"/>
        <end position="387"/>
    </location>
</feature>
<evidence type="ECO:0000256" key="10">
    <source>
        <dbReference type="SAM" id="SignalP"/>
    </source>
</evidence>
<keyword evidence="5 9" id="KW-1133">Transmembrane helix</keyword>
<dbReference type="InterPro" id="IPR051036">
    <property type="entry name" value="SIGLEC"/>
</dbReference>
<accession>A0ABM3X0P2</accession>
<evidence type="ECO:0000256" key="4">
    <source>
        <dbReference type="ARBA" id="ARBA00022889"/>
    </source>
</evidence>
<comment type="subcellular location">
    <subcellularLocation>
        <location evidence="1">Membrane</location>
        <topology evidence="1">Single-pass membrane protein</topology>
    </subcellularLocation>
</comment>
<evidence type="ECO:0000256" key="5">
    <source>
        <dbReference type="ARBA" id="ARBA00022989"/>
    </source>
</evidence>
<evidence type="ECO:0000259" key="11">
    <source>
        <dbReference type="PROSITE" id="PS50835"/>
    </source>
</evidence>
<evidence type="ECO:0000256" key="2">
    <source>
        <dbReference type="ARBA" id="ARBA00022692"/>
    </source>
</evidence>
<keyword evidence="12" id="KW-1185">Reference proteome</keyword>
<evidence type="ECO:0000256" key="8">
    <source>
        <dbReference type="SAM" id="MobiDB-lite"/>
    </source>
</evidence>
<name>A0ABM3X0P2_ERIEU</name>
<feature type="transmembrane region" description="Helical" evidence="9">
    <location>
        <begin position="267"/>
        <end position="288"/>
    </location>
</feature>
<reference evidence="12 13" key="1">
    <citation type="submission" date="2025-05" db="UniProtKB">
        <authorList>
            <consortium name="RefSeq"/>
        </authorList>
    </citation>
    <scope>NUCLEOTIDE SEQUENCE [LARGE SCALE GENOMIC DNA]</scope>
</reference>
<keyword evidence="10" id="KW-0732">Signal</keyword>
<dbReference type="Gene3D" id="2.60.40.10">
    <property type="entry name" value="Immunoglobulins"/>
    <property type="match status" value="2"/>
</dbReference>
<dbReference type="RefSeq" id="XP_060042360.1">
    <property type="nucleotide sequence ID" value="XM_060186377.1"/>
</dbReference>
<feature type="region of interest" description="Disordered" evidence="8">
    <location>
        <begin position="364"/>
        <end position="387"/>
    </location>
</feature>
<protein>
    <submittedName>
        <fullName evidence="13 14">Myeloid cell surface antigen CD33-like</fullName>
    </submittedName>
</protein>
<evidence type="ECO:0000256" key="6">
    <source>
        <dbReference type="ARBA" id="ARBA00023136"/>
    </source>
</evidence>
<evidence type="ECO:0000313" key="13">
    <source>
        <dbReference type="RefSeq" id="XP_060042360.1"/>
    </source>
</evidence>
<feature type="signal peptide" evidence="10">
    <location>
        <begin position="1"/>
        <end position="16"/>
    </location>
</feature>
<gene>
    <name evidence="13 14" type="primary">LOC132536902</name>
</gene>
<dbReference type="PANTHER" id="PTHR12035:SF125">
    <property type="entry name" value="SIALIC ACID-BINDING IG-LIKE LECTIN 5"/>
    <property type="match status" value="1"/>
</dbReference>
<keyword evidence="2 9" id="KW-0812">Transmembrane</keyword>
<evidence type="ECO:0000313" key="12">
    <source>
        <dbReference type="Proteomes" id="UP001652624"/>
    </source>
</evidence>
<keyword evidence="6 9" id="KW-0472">Membrane</keyword>
<dbReference type="InterPro" id="IPR013783">
    <property type="entry name" value="Ig-like_fold"/>
</dbReference>
<dbReference type="SUPFAM" id="SSF48726">
    <property type="entry name" value="Immunoglobulin"/>
    <property type="match status" value="2"/>
</dbReference>
<dbReference type="RefSeq" id="XP_060042361.1">
    <property type="nucleotide sequence ID" value="XM_060186378.1"/>
</dbReference>
<feature type="region of interest" description="Disordered" evidence="8">
    <location>
        <begin position="321"/>
        <end position="350"/>
    </location>
</feature>
<dbReference type="PROSITE" id="PS50835">
    <property type="entry name" value="IG_LIKE"/>
    <property type="match status" value="2"/>
</dbReference>
<dbReference type="Pfam" id="PF07686">
    <property type="entry name" value="V-set"/>
    <property type="match status" value="1"/>
</dbReference>
<proteinExistence type="inferred from homology"/>
<dbReference type="SMART" id="SM00409">
    <property type="entry name" value="IG"/>
    <property type="match status" value="2"/>
</dbReference>